<dbReference type="GO" id="GO:0016491">
    <property type="term" value="F:oxidoreductase activity"/>
    <property type="evidence" value="ECO:0007669"/>
    <property type="project" value="InterPro"/>
</dbReference>
<keyword evidence="4" id="KW-0676">Redox-active center</keyword>
<feature type="domain" description="Thioredoxin" evidence="5">
    <location>
        <begin position="344"/>
        <end position="486"/>
    </location>
</feature>
<dbReference type="EMBL" id="QNUL01000004">
    <property type="protein sequence ID" value="REA62845.1"/>
    <property type="molecule type" value="Genomic_DNA"/>
</dbReference>
<evidence type="ECO:0000313" key="7">
    <source>
        <dbReference type="Proteomes" id="UP000256373"/>
    </source>
</evidence>
<dbReference type="InterPro" id="IPR050553">
    <property type="entry name" value="Thioredoxin_ResA/DsbE_sf"/>
</dbReference>
<dbReference type="Gene3D" id="3.40.30.10">
    <property type="entry name" value="Glutaredoxin"/>
    <property type="match status" value="1"/>
</dbReference>
<dbReference type="SUPFAM" id="SSF52833">
    <property type="entry name" value="Thioredoxin-like"/>
    <property type="match status" value="1"/>
</dbReference>
<dbReference type="PANTHER" id="PTHR42852">
    <property type="entry name" value="THIOL:DISULFIDE INTERCHANGE PROTEIN DSBE"/>
    <property type="match status" value="1"/>
</dbReference>
<dbReference type="GO" id="GO:0030313">
    <property type="term" value="C:cell envelope"/>
    <property type="evidence" value="ECO:0007669"/>
    <property type="project" value="UniProtKB-SubCell"/>
</dbReference>
<sequence>MRIFILGILSTFLGFINKESVSSIQVSCKECLGGKISIIRYSTFAQIADTLYTSSFKKAESELINLNHSDSTRLIVSVVKNDSVSIFRRDIYIEPGKSVSLHFSDGKLTFGGDLGLINSYLQDSDQITKVIRKQHSENFEKFISLSEQDADLYLTRVTKPYNELNVKIQQDSHLSTYHKELLLHSNYLFATSERKNFNFYRQLRNISKAEKRWTREGTKENFYSPDYFSNFSVNPYFLKINPITYSHYIGLDFNVQLTAPIDHHISLTDKNWDSKYEVIKEAILAKTDITQYHEFILAMHNCTYLATEYNFEKADAIVNSFKSAYPTSDYLTDLEYLLSEISVTKAGQLPPQVAVNDIEGKEFTLADLKGKLVYLDFWATWCGPCIEELKYSKKLSKKYADNPDIVFMYISKDGDVEKWKRYLAKHPDLKGMHGIDKQSQNSLSSGFRVDGIPHYALIEKDGKIINSYADRPSVLLNNDVLDKLLK</sequence>
<dbReference type="PROSITE" id="PS51352">
    <property type="entry name" value="THIOREDOXIN_2"/>
    <property type="match status" value="1"/>
</dbReference>
<dbReference type="Proteomes" id="UP000256373">
    <property type="component" value="Unassembled WGS sequence"/>
</dbReference>
<proteinExistence type="predicted"/>
<keyword evidence="3" id="KW-1015">Disulfide bond</keyword>
<evidence type="ECO:0000256" key="4">
    <source>
        <dbReference type="ARBA" id="ARBA00023284"/>
    </source>
</evidence>
<keyword evidence="2" id="KW-0201">Cytochrome c-type biogenesis</keyword>
<comment type="caution">
    <text evidence="6">The sequence shown here is derived from an EMBL/GenBank/DDBJ whole genome shotgun (WGS) entry which is preliminary data.</text>
</comment>
<dbReference type="PANTHER" id="PTHR42852:SF6">
    <property type="entry name" value="THIOL:DISULFIDE INTERCHANGE PROTEIN DSBE"/>
    <property type="match status" value="1"/>
</dbReference>
<dbReference type="InterPro" id="IPR036249">
    <property type="entry name" value="Thioredoxin-like_sf"/>
</dbReference>
<name>A0A3D8YF61_9BACT</name>
<dbReference type="InterPro" id="IPR013766">
    <property type="entry name" value="Thioredoxin_domain"/>
</dbReference>
<protein>
    <recommendedName>
        <fullName evidence="5">Thioredoxin domain-containing protein</fullName>
    </recommendedName>
</protein>
<keyword evidence="7" id="KW-1185">Reference proteome</keyword>
<dbReference type="AlphaFoldDB" id="A0A3D8YF61"/>
<evidence type="ECO:0000259" key="5">
    <source>
        <dbReference type="PROSITE" id="PS51352"/>
    </source>
</evidence>
<evidence type="ECO:0000256" key="2">
    <source>
        <dbReference type="ARBA" id="ARBA00022748"/>
    </source>
</evidence>
<evidence type="ECO:0000256" key="1">
    <source>
        <dbReference type="ARBA" id="ARBA00004196"/>
    </source>
</evidence>
<dbReference type="CDD" id="cd02966">
    <property type="entry name" value="TlpA_like_family"/>
    <property type="match status" value="1"/>
</dbReference>
<gene>
    <name evidence="6" type="ORF">DSL64_07945</name>
</gene>
<evidence type="ECO:0000313" key="6">
    <source>
        <dbReference type="EMBL" id="REA62845.1"/>
    </source>
</evidence>
<organism evidence="6 7">
    <name type="scientific">Dyadobacter luteus</name>
    <dbReference type="NCBI Taxonomy" id="2259619"/>
    <lineage>
        <taxon>Bacteria</taxon>
        <taxon>Pseudomonadati</taxon>
        <taxon>Bacteroidota</taxon>
        <taxon>Cytophagia</taxon>
        <taxon>Cytophagales</taxon>
        <taxon>Spirosomataceae</taxon>
        <taxon>Dyadobacter</taxon>
    </lineage>
</organism>
<reference evidence="6 7" key="1">
    <citation type="submission" date="2018-07" db="EMBL/GenBank/DDBJ databases">
        <title>Dyadobacter roseus sp. nov., isolated from rose rhizosphere soil.</title>
        <authorList>
            <person name="Chen L."/>
        </authorList>
    </citation>
    <scope>NUCLEOTIDE SEQUENCE [LARGE SCALE GENOMIC DNA]</scope>
    <source>
        <strain evidence="6 7">RS19</strain>
    </source>
</reference>
<dbReference type="Pfam" id="PF08534">
    <property type="entry name" value="Redoxin"/>
    <property type="match status" value="1"/>
</dbReference>
<accession>A0A3D8YF61</accession>
<evidence type="ECO:0000256" key="3">
    <source>
        <dbReference type="ARBA" id="ARBA00023157"/>
    </source>
</evidence>
<dbReference type="GO" id="GO:0017004">
    <property type="term" value="P:cytochrome complex assembly"/>
    <property type="evidence" value="ECO:0007669"/>
    <property type="project" value="UniProtKB-KW"/>
</dbReference>
<comment type="subcellular location">
    <subcellularLocation>
        <location evidence="1">Cell envelope</location>
    </subcellularLocation>
</comment>
<dbReference type="InterPro" id="IPR013740">
    <property type="entry name" value="Redoxin"/>
</dbReference>